<dbReference type="PANTHER" id="PTHR43991:SF12">
    <property type="entry name" value="WD REPEAT PROTEIN (AFU_ORTHOLOGUE AFUA_8G05640)"/>
    <property type="match status" value="1"/>
</dbReference>
<dbReference type="Proteomes" id="UP001447188">
    <property type="component" value="Unassembled WGS sequence"/>
</dbReference>
<feature type="region of interest" description="Disordered" evidence="2">
    <location>
        <begin position="246"/>
        <end position="342"/>
    </location>
</feature>
<dbReference type="EMBL" id="JBBBZM010000052">
    <property type="protein sequence ID" value="KAL0636357.1"/>
    <property type="molecule type" value="Genomic_DNA"/>
</dbReference>
<feature type="compositionally biased region" description="Low complexity" evidence="2">
    <location>
        <begin position="34"/>
        <end position="44"/>
    </location>
</feature>
<feature type="region of interest" description="Disordered" evidence="2">
    <location>
        <begin position="1"/>
        <end position="93"/>
    </location>
</feature>
<feature type="region of interest" description="Disordered" evidence="2">
    <location>
        <begin position="491"/>
        <end position="510"/>
    </location>
</feature>
<reference evidence="3 4" key="1">
    <citation type="submission" date="2024-02" db="EMBL/GenBank/DDBJ databases">
        <title>Discinaceae phylogenomics.</title>
        <authorList>
            <person name="Dirks A.C."/>
            <person name="James T.Y."/>
        </authorList>
    </citation>
    <scope>NUCLEOTIDE SEQUENCE [LARGE SCALE GENOMIC DNA]</scope>
    <source>
        <strain evidence="3 4">ACD0624</strain>
    </source>
</reference>
<keyword evidence="4" id="KW-1185">Reference proteome</keyword>
<accession>A0ABR3GKR2</accession>
<dbReference type="PROSITE" id="PS50294">
    <property type="entry name" value="WD_REPEATS_REGION"/>
    <property type="match status" value="1"/>
</dbReference>
<dbReference type="Gene3D" id="2.130.10.10">
    <property type="entry name" value="YVTN repeat-like/Quinoprotein amine dehydrogenase"/>
    <property type="match status" value="1"/>
</dbReference>
<evidence type="ECO:0000256" key="2">
    <source>
        <dbReference type="SAM" id="MobiDB-lite"/>
    </source>
</evidence>
<feature type="compositionally biased region" description="Polar residues" evidence="2">
    <location>
        <begin position="180"/>
        <end position="191"/>
    </location>
</feature>
<feature type="compositionally biased region" description="Acidic residues" evidence="2">
    <location>
        <begin position="1053"/>
        <end position="1074"/>
    </location>
</feature>
<feature type="compositionally biased region" description="Basic and acidic residues" evidence="2">
    <location>
        <begin position="15"/>
        <end position="30"/>
    </location>
</feature>
<dbReference type="PANTHER" id="PTHR43991">
    <property type="entry name" value="WD REPEAT PROTEIN (AFU_ORTHOLOGUE AFUA_8G05640)-RELATED"/>
    <property type="match status" value="1"/>
</dbReference>
<comment type="caution">
    <text evidence="3">The sequence shown here is derived from an EMBL/GenBank/DDBJ whole genome shotgun (WGS) entry which is preliminary data.</text>
</comment>
<feature type="region of interest" description="Disordered" evidence="2">
    <location>
        <begin position="180"/>
        <end position="215"/>
    </location>
</feature>
<feature type="region of interest" description="Disordered" evidence="2">
    <location>
        <begin position="357"/>
        <end position="377"/>
    </location>
</feature>
<feature type="compositionally biased region" description="Acidic residues" evidence="2">
    <location>
        <begin position="315"/>
        <end position="324"/>
    </location>
</feature>
<organism evidence="3 4">
    <name type="scientific">Discina gigas</name>
    <dbReference type="NCBI Taxonomy" id="1032678"/>
    <lineage>
        <taxon>Eukaryota</taxon>
        <taxon>Fungi</taxon>
        <taxon>Dikarya</taxon>
        <taxon>Ascomycota</taxon>
        <taxon>Pezizomycotina</taxon>
        <taxon>Pezizomycetes</taxon>
        <taxon>Pezizales</taxon>
        <taxon>Discinaceae</taxon>
        <taxon>Discina</taxon>
    </lineage>
</organism>
<dbReference type="InterPro" id="IPR015943">
    <property type="entry name" value="WD40/YVTN_repeat-like_dom_sf"/>
</dbReference>
<gene>
    <name evidence="3" type="ORF">Q9L58_004704</name>
</gene>
<evidence type="ECO:0000256" key="1">
    <source>
        <dbReference type="PROSITE-ProRule" id="PRU00221"/>
    </source>
</evidence>
<protein>
    <submittedName>
        <fullName evidence="3">Uncharacterized protein</fullName>
    </submittedName>
</protein>
<name>A0ABR3GKR2_9PEZI</name>
<sequence length="1101" mass="120005">MSFSDPLNLEISGGSKRDSQGSIVERRGGEGLEGLEQQQNQLQETRFEEEAAIGRASSEDSNGGSNSSGGYRSALHHSSSGGDAQPPHADATMTDQNVSDTCIFGGFPAHCGGGGAAQHRVAPSFTSRRPQWVFSSTESTPSNGDHFFSSSCMDYCCTSESAVEPSHRCDPNYSLLHPHQQQQQVDLSTRPASPRAVAPLSAAARDTPGPLPSNEDRQCIISAQQQDIAYSPAAAVADQDFLPLASTIPNSWNKNPSPTSSLRSYSSTPGSNLSSETEFGGGGAPITPEDFDGTLKNKHLSSRARFSNKSTETPDISEDNDEDHSDGGIAVDHSDSEMSSGPVQVLYSSSALRATAMDEDEDDDFSPNNLVTRPPSPVGGGSSFFMDIFSSPSHERPPEIANGEPSGSYMQLDTFQNGFGPTSNFSDSPSVEVFDSRLQSLSIPSTPSIVVDPLPPNILGSVFRDTDELVLVDGEDDELFVVESNYSLATTSMPSQSSSQSPPTAAAGHPAPSATAVAVVSGFMTAAAGVGGVTPFPTHALLTLPPPHPPLPPPLPPHDVPALDRRSTSEEDEVDDLTNHTFEHILALEDIENYNFDFSKFCTHAYYRYRLSYTKFPKLFPAAMDVKNMERPKEVTRADIQENGGDYQGISWDKLGITREAAREIRRKEYVNYRNIKGVDDENPPMVPANRDFFKFRRMDTEQRCRLIHFQLRNLLGVVSRNDVFYAGDALVLHTNPLTGKTRTMMDLRTPDSWSGNPIRISTLGACGGSNGVVIAGCFHGEYAMKPIHAAADSAPITGIVTKNESGITNHVQMIKSRTTGTPNAVFSSNDFFIRVLNCGGDMKFLSEHEYNWPVNCSVTSPDSRLRVVVGDDTDVLICDAERGSTEFVLSGHRDFGFAAAWSDDGYTIATGNQDKTVRIFDARNLSKTVKVLPAVMAGVRTLRFSPIGNGGKRVLAMAEPGDVVQIVDAVSWDSLQQIDFWGEVGGIDFDPSGEEFYIVNADKCVGGVMEFSRSKGTAYYESYRHDMAQYRYRGDNDVRRRRRKRSPFVASSDDDSESTTFSDEDVANDEEDQTDTRKRGKYYDGRRYKRLGHDMSTVFV</sequence>
<dbReference type="InterPro" id="IPR036322">
    <property type="entry name" value="WD40_repeat_dom_sf"/>
</dbReference>
<dbReference type="PROSITE" id="PS50082">
    <property type="entry name" value="WD_REPEATS_2"/>
    <property type="match status" value="1"/>
</dbReference>
<proteinExistence type="predicted"/>
<dbReference type="SUPFAM" id="SSF50978">
    <property type="entry name" value="WD40 repeat-like"/>
    <property type="match status" value="1"/>
</dbReference>
<dbReference type="InterPro" id="IPR001680">
    <property type="entry name" value="WD40_rpt"/>
</dbReference>
<feature type="compositionally biased region" description="Low complexity" evidence="2">
    <location>
        <begin position="256"/>
        <end position="271"/>
    </location>
</feature>
<evidence type="ECO:0000313" key="3">
    <source>
        <dbReference type="EMBL" id="KAL0636357.1"/>
    </source>
</evidence>
<feature type="repeat" description="WD" evidence="1">
    <location>
        <begin position="890"/>
        <end position="931"/>
    </location>
</feature>
<evidence type="ECO:0000313" key="4">
    <source>
        <dbReference type="Proteomes" id="UP001447188"/>
    </source>
</evidence>
<feature type="region of interest" description="Disordered" evidence="2">
    <location>
        <begin position="1043"/>
        <end position="1082"/>
    </location>
</feature>
<feature type="compositionally biased region" description="Low complexity" evidence="2">
    <location>
        <begin position="61"/>
        <end position="70"/>
    </location>
</feature>
<feature type="compositionally biased region" description="Polar residues" evidence="2">
    <location>
        <begin position="304"/>
        <end position="314"/>
    </location>
</feature>
<keyword evidence="1" id="KW-0853">WD repeat</keyword>
<dbReference type="SMART" id="SM00320">
    <property type="entry name" value="WD40"/>
    <property type="match status" value="2"/>
</dbReference>